<proteinExistence type="predicted"/>
<name>A0A3A5L7J9_9HYPH</name>
<dbReference type="GO" id="GO:0003677">
    <property type="term" value="F:DNA binding"/>
    <property type="evidence" value="ECO:0007669"/>
    <property type="project" value="UniProtKB-KW"/>
</dbReference>
<dbReference type="SUPFAM" id="SSF48452">
    <property type="entry name" value="TPR-like"/>
    <property type="match status" value="2"/>
</dbReference>
<accession>A0A3A5L7J9</accession>
<dbReference type="OrthoDB" id="9808843at2"/>
<dbReference type="Gene3D" id="1.10.10.10">
    <property type="entry name" value="Winged helix-like DNA-binding domain superfamily/Winged helix DNA-binding domain"/>
    <property type="match status" value="1"/>
</dbReference>
<keyword evidence="2" id="KW-0238">DNA-binding</keyword>
<keyword evidence="3" id="KW-0804">Transcription</keyword>
<dbReference type="PANTHER" id="PTHR44688">
    <property type="entry name" value="DNA-BINDING TRANSCRIPTIONAL ACTIVATOR DEVR_DOSR"/>
    <property type="match status" value="1"/>
</dbReference>
<keyword evidence="1" id="KW-0805">Transcription regulation</keyword>
<dbReference type="CDD" id="cd06170">
    <property type="entry name" value="LuxR_C_like"/>
    <property type="match status" value="1"/>
</dbReference>
<dbReference type="EMBL" id="QZWZ01000002">
    <property type="protein sequence ID" value="RJT42081.1"/>
    <property type="molecule type" value="Genomic_DNA"/>
</dbReference>
<dbReference type="SUPFAM" id="SSF46894">
    <property type="entry name" value="C-terminal effector domain of the bipartite response regulators"/>
    <property type="match status" value="1"/>
</dbReference>
<sequence>MKADAASLLERARHAYGQRAWADAFELLRATDAITPLGAEDLERLLWTAGMLDRDQDIFAAGERLFNMHIEAGRDDQAAYWAFFRGFRLLTLGEEGHATAIIQQAQRLADGVGRECAAHGYLMLLSAQKELMTGNDPASEALARQALAIGERCSDMDLIAFARCYLGRALVRQGRVEEGIASLDEAMLPAADGKLSPIVTGLVYCNLIAACRQVYAFDRSREWTEALSNWCGAQPQLVQFNGVCLLHRAEIMELNGAWQDSIVEARRATRSLAHSSGNEAAAGAAYQEAEIHRLRGEFAAAEDLYRTASRLGLEPQPGMALLRLMQGRAEQAAATIRRVLATTKAPLGRARLLPALVEITMAAGAVDEAREACEELETIAIRFATDILAAMASQARGQIEFAGGDAAAALGHFRTALTTWQRAGAPYLEARLRVLAGQACRMLGDEDGSELEFEAARSIFTALGAAPDLARVDQLIRPTTSPSHGLTRREIEVLGLVATGKTNRLIATDLGLSEKTVDRHLSNIFDKLAVNSRAAATAYAFQNGLL</sequence>
<feature type="domain" description="HTH luxR-type" evidence="4">
    <location>
        <begin position="479"/>
        <end position="544"/>
    </location>
</feature>
<dbReference type="AlphaFoldDB" id="A0A3A5L7J9"/>
<evidence type="ECO:0000313" key="6">
    <source>
        <dbReference type="Proteomes" id="UP000272706"/>
    </source>
</evidence>
<gene>
    <name evidence="5" type="ORF">D3227_03630</name>
</gene>
<dbReference type="Gene3D" id="1.25.40.10">
    <property type="entry name" value="Tetratricopeptide repeat domain"/>
    <property type="match status" value="1"/>
</dbReference>
<comment type="caution">
    <text evidence="5">The sequence shown here is derived from an EMBL/GenBank/DDBJ whole genome shotgun (WGS) entry which is preliminary data.</text>
</comment>
<dbReference type="InterPro" id="IPR036388">
    <property type="entry name" value="WH-like_DNA-bd_sf"/>
</dbReference>
<organism evidence="5 6">
    <name type="scientific">Mesorhizobium waimense</name>
    <dbReference type="NCBI Taxonomy" id="1300307"/>
    <lineage>
        <taxon>Bacteria</taxon>
        <taxon>Pseudomonadati</taxon>
        <taxon>Pseudomonadota</taxon>
        <taxon>Alphaproteobacteria</taxon>
        <taxon>Hyphomicrobiales</taxon>
        <taxon>Phyllobacteriaceae</taxon>
        <taxon>Mesorhizobium</taxon>
    </lineage>
</organism>
<dbReference type="GO" id="GO:0006355">
    <property type="term" value="P:regulation of DNA-templated transcription"/>
    <property type="evidence" value="ECO:0007669"/>
    <property type="project" value="InterPro"/>
</dbReference>
<dbReference type="SMART" id="SM00421">
    <property type="entry name" value="HTH_LUXR"/>
    <property type="match status" value="1"/>
</dbReference>
<reference evidence="5 6" key="1">
    <citation type="submission" date="2018-09" db="EMBL/GenBank/DDBJ databases">
        <title>Mesorhizobium carmichaelinearum sp. nov. isolated from Carmichaelinea spp. root nodules in New Zealand.</title>
        <authorList>
            <person name="De Meyer S.E."/>
        </authorList>
    </citation>
    <scope>NUCLEOTIDE SEQUENCE [LARGE SCALE GENOMIC DNA]</scope>
    <source>
        <strain evidence="5 6">ICMP19557</strain>
    </source>
</reference>
<dbReference type="InterPro" id="IPR011990">
    <property type="entry name" value="TPR-like_helical_dom_sf"/>
</dbReference>
<protein>
    <submittedName>
        <fullName evidence="5">Helix-turn-helix transcriptional regulator</fullName>
    </submittedName>
</protein>
<dbReference type="PANTHER" id="PTHR44688:SF16">
    <property type="entry name" value="DNA-BINDING TRANSCRIPTIONAL ACTIVATOR DEVR_DOSR"/>
    <property type="match status" value="1"/>
</dbReference>
<evidence type="ECO:0000256" key="3">
    <source>
        <dbReference type="ARBA" id="ARBA00023163"/>
    </source>
</evidence>
<keyword evidence="6" id="KW-1185">Reference proteome</keyword>
<dbReference type="Pfam" id="PF00196">
    <property type="entry name" value="GerE"/>
    <property type="match status" value="1"/>
</dbReference>
<dbReference type="PROSITE" id="PS00622">
    <property type="entry name" value="HTH_LUXR_1"/>
    <property type="match status" value="1"/>
</dbReference>
<dbReference type="PROSITE" id="PS50043">
    <property type="entry name" value="HTH_LUXR_2"/>
    <property type="match status" value="1"/>
</dbReference>
<dbReference type="InterPro" id="IPR016032">
    <property type="entry name" value="Sig_transdc_resp-reg_C-effctor"/>
</dbReference>
<evidence type="ECO:0000256" key="1">
    <source>
        <dbReference type="ARBA" id="ARBA00023015"/>
    </source>
</evidence>
<evidence type="ECO:0000259" key="4">
    <source>
        <dbReference type="PROSITE" id="PS50043"/>
    </source>
</evidence>
<evidence type="ECO:0000313" key="5">
    <source>
        <dbReference type="EMBL" id="RJT42081.1"/>
    </source>
</evidence>
<dbReference type="PRINTS" id="PR00038">
    <property type="entry name" value="HTHLUXR"/>
</dbReference>
<dbReference type="InterPro" id="IPR000792">
    <property type="entry name" value="Tscrpt_reg_LuxR_C"/>
</dbReference>
<evidence type="ECO:0000256" key="2">
    <source>
        <dbReference type="ARBA" id="ARBA00023125"/>
    </source>
</evidence>
<dbReference type="Proteomes" id="UP000272706">
    <property type="component" value="Unassembled WGS sequence"/>
</dbReference>